<sequence>MIKVKKDDINRIKEILGRIYLDNGITDEVLLLSKAVDKIILSRQKNY</sequence>
<organism evidence="1 2">
    <name type="scientific">Clostridium baratii</name>
    <dbReference type="NCBI Taxonomy" id="1561"/>
    <lineage>
        <taxon>Bacteria</taxon>
        <taxon>Bacillati</taxon>
        <taxon>Bacillota</taxon>
        <taxon>Clostridia</taxon>
        <taxon>Eubacteriales</taxon>
        <taxon>Clostridiaceae</taxon>
        <taxon>Clostridium</taxon>
    </lineage>
</organism>
<gene>
    <name evidence="1" type="ORF">ERS852568_01590</name>
</gene>
<accession>A0A174T5B7</accession>
<proteinExistence type="predicted"/>
<evidence type="ECO:0000313" key="2">
    <source>
        <dbReference type="Proteomes" id="UP000095563"/>
    </source>
</evidence>
<name>A0A174T5B7_9CLOT</name>
<evidence type="ECO:0008006" key="3">
    <source>
        <dbReference type="Google" id="ProtNLM"/>
    </source>
</evidence>
<dbReference type="RefSeq" id="WP_155499144.1">
    <property type="nucleotide sequence ID" value="NZ_CZBO01000002.1"/>
</dbReference>
<protein>
    <recommendedName>
        <fullName evidence="3">Spo0E like sporulation regulatory family protein</fullName>
    </recommendedName>
</protein>
<evidence type="ECO:0000313" key="1">
    <source>
        <dbReference type="EMBL" id="CUQ02029.1"/>
    </source>
</evidence>
<dbReference type="AlphaFoldDB" id="A0A174T5B7"/>
<dbReference type="Proteomes" id="UP000095563">
    <property type="component" value="Unassembled WGS sequence"/>
</dbReference>
<reference evidence="1 2" key="1">
    <citation type="submission" date="2015-09" db="EMBL/GenBank/DDBJ databases">
        <authorList>
            <consortium name="Pathogen Informatics"/>
        </authorList>
    </citation>
    <scope>NUCLEOTIDE SEQUENCE [LARGE SCALE GENOMIC DNA]</scope>
    <source>
        <strain evidence="1 2">2789STDY5834956</strain>
    </source>
</reference>
<dbReference type="EMBL" id="CZBO01000002">
    <property type="protein sequence ID" value="CUQ02029.1"/>
    <property type="molecule type" value="Genomic_DNA"/>
</dbReference>